<proteinExistence type="predicted"/>
<evidence type="ECO:0000256" key="2">
    <source>
        <dbReference type="SAM" id="Phobius"/>
    </source>
</evidence>
<comment type="caution">
    <text evidence="3">The sequence shown here is derived from an EMBL/GenBank/DDBJ whole genome shotgun (WGS) entry which is preliminary data.</text>
</comment>
<feature type="compositionally biased region" description="Low complexity" evidence="1">
    <location>
        <begin position="52"/>
        <end position="63"/>
    </location>
</feature>
<feature type="transmembrane region" description="Helical" evidence="2">
    <location>
        <begin position="217"/>
        <end position="238"/>
    </location>
</feature>
<organism evidence="3 4">
    <name type="scientific">Physocladia obscura</name>
    <dbReference type="NCBI Taxonomy" id="109957"/>
    <lineage>
        <taxon>Eukaryota</taxon>
        <taxon>Fungi</taxon>
        <taxon>Fungi incertae sedis</taxon>
        <taxon>Chytridiomycota</taxon>
        <taxon>Chytridiomycota incertae sedis</taxon>
        <taxon>Chytridiomycetes</taxon>
        <taxon>Chytridiales</taxon>
        <taxon>Chytriomycetaceae</taxon>
        <taxon>Physocladia</taxon>
    </lineage>
</organism>
<dbReference type="EMBL" id="JADGJH010005403">
    <property type="protein sequence ID" value="KAJ3080723.1"/>
    <property type="molecule type" value="Genomic_DNA"/>
</dbReference>
<evidence type="ECO:0000256" key="1">
    <source>
        <dbReference type="SAM" id="MobiDB-lite"/>
    </source>
</evidence>
<keyword evidence="2" id="KW-0812">Transmembrane</keyword>
<sequence>MNVLPSTQINNGNGSHSVNIRSNKESSNGFNSSNDSFASNTSTPKANGGGRSNSKSRSISEYSVKIDHSPTQSTSSPNSLCIANSSPTTTAIADAERRRKESTGSVVTVVTANDEISIKQGGEKGIFGKSQLQLNLDAAQNKDGGSVNLIKAIFSTGGVCLCLTNVENGSNENRTVFLETEMAQKICIFVIVATVICALIHMSVVFTQIARGSPGHLFFVLLTDSTLVVAWIIASGVGFSSGIISVYGFLFEFVTFILLAVSLAVEIRVFLEVRPVGKARVSTTTHHNSQESFGTAIRRGLGSRPNSFSGSFGGGGGGGGVGGVGGGGGGGSFGTSRIALKPNLEVMKGARSNVTGGKSEFSTASRI</sequence>
<evidence type="ECO:0008006" key="5">
    <source>
        <dbReference type="Google" id="ProtNLM"/>
    </source>
</evidence>
<keyword evidence="2" id="KW-1133">Transmembrane helix</keyword>
<feature type="compositionally biased region" description="Polar residues" evidence="1">
    <location>
        <begin position="1"/>
        <end position="21"/>
    </location>
</feature>
<protein>
    <recommendedName>
        <fullName evidence="5">Transmembrane protein</fullName>
    </recommendedName>
</protein>
<name>A0AAD5SMX6_9FUNG</name>
<feature type="compositionally biased region" description="Low complexity" evidence="1">
    <location>
        <begin position="26"/>
        <end position="43"/>
    </location>
</feature>
<feature type="transmembrane region" description="Helical" evidence="2">
    <location>
        <begin position="188"/>
        <end position="210"/>
    </location>
</feature>
<keyword evidence="4" id="KW-1185">Reference proteome</keyword>
<gene>
    <name evidence="3" type="ORF">HK100_010077</name>
</gene>
<dbReference type="Proteomes" id="UP001211907">
    <property type="component" value="Unassembled WGS sequence"/>
</dbReference>
<feature type="compositionally biased region" description="Polar residues" evidence="1">
    <location>
        <begin position="69"/>
        <end position="85"/>
    </location>
</feature>
<reference evidence="3" key="1">
    <citation type="submission" date="2020-05" db="EMBL/GenBank/DDBJ databases">
        <title>Phylogenomic resolution of chytrid fungi.</title>
        <authorList>
            <person name="Stajich J.E."/>
            <person name="Amses K."/>
            <person name="Simmons R."/>
            <person name="Seto K."/>
            <person name="Myers J."/>
            <person name="Bonds A."/>
            <person name="Quandt C.A."/>
            <person name="Barry K."/>
            <person name="Liu P."/>
            <person name="Grigoriev I."/>
            <person name="Longcore J.E."/>
            <person name="James T.Y."/>
        </authorList>
    </citation>
    <scope>NUCLEOTIDE SEQUENCE</scope>
    <source>
        <strain evidence="3">JEL0513</strain>
    </source>
</reference>
<keyword evidence="2" id="KW-0472">Membrane</keyword>
<accession>A0AAD5SMX6</accession>
<dbReference type="AlphaFoldDB" id="A0AAD5SMX6"/>
<evidence type="ECO:0000313" key="3">
    <source>
        <dbReference type="EMBL" id="KAJ3080723.1"/>
    </source>
</evidence>
<evidence type="ECO:0000313" key="4">
    <source>
        <dbReference type="Proteomes" id="UP001211907"/>
    </source>
</evidence>
<feature type="transmembrane region" description="Helical" evidence="2">
    <location>
        <begin position="244"/>
        <end position="265"/>
    </location>
</feature>
<feature type="region of interest" description="Disordered" evidence="1">
    <location>
        <begin position="1"/>
        <end position="85"/>
    </location>
</feature>